<sequence>MVGSPESIYRPEWGIANDSMLDTPKACQDLVDHVAPPGGDGVTVATEVRTGSKTAEEISIVGRRWMIGRGLRLVVMKCDESLELRQAFVNVVSSGIAKGMSEGLRHGVEHGQAQLNLESIEAYDPEAKAKYIAA</sequence>
<evidence type="ECO:0000313" key="1">
    <source>
        <dbReference type="EMBL" id="GFC97684.1"/>
    </source>
</evidence>
<proteinExistence type="predicted"/>
<comment type="caution">
    <text evidence="1">The sequence shown here is derived from an EMBL/GenBank/DDBJ whole genome shotgun (WGS) entry which is preliminary data.</text>
</comment>
<reference evidence="1" key="1">
    <citation type="journal article" date="2019" name="Sci. Rep.">
        <title>Draft genome of Tanacetum cinerariifolium, the natural source of mosquito coil.</title>
        <authorList>
            <person name="Yamashiro T."/>
            <person name="Shiraishi A."/>
            <person name="Satake H."/>
            <person name="Nakayama K."/>
        </authorList>
    </citation>
    <scope>NUCLEOTIDE SEQUENCE</scope>
</reference>
<dbReference type="AlphaFoldDB" id="A0A699SJ11"/>
<feature type="non-terminal residue" evidence="1">
    <location>
        <position position="134"/>
    </location>
</feature>
<gene>
    <name evidence="1" type="ORF">Tci_869654</name>
</gene>
<protein>
    <submittedName>
        <fullName evidence="1">Uncharacterized protein</fullName>
    </submittedName>
</protein>
<dbReference type="EMBL" id="BKCJ011167582">
    <property type="protein sequence ID" value="GFC97684.1"/>
    <property type="molecule type" value="Genomic_DNA"/>
</dbReference>
<name>A0A699SJ11_TANCI</name>
<accession>A0A699SJ11</accession>
<organism evidence="1">
    <name type="scientific">Tanacetum cinerariifolium</name>
    <name type="common">Dalmatian daisy</name>
    <name type="synonym">Chrysanthemum cinerariifolium</name>
    <dbReference type="NCBI Taxonomy" id="118510"/>
    <lineage>
        <taxon>Eukaryota</taxon>
        <taxon>Viridiplantae</taxon>
        <taxon>Streptophyta</taxon>
        <taxon>Embryophyta</taxon>
        <taxon>Tracheophyta</taxon>
        <taxon>Spermatophyta</taxon>
        <taxon>Magnoliopsida</taxon>
        <taxon>eudicotyledons</taxon>
        <taxon>Gunneridae</taxon>
        <taxon>Pentapetalae</taxon>
        <taxon>asterids</taxon>
        <taxon>campanulids</taxon>
        <taxon>Asterales</taxon>
        <taxon>Asteraceae</taxon>
        <taxon>Asteroideae</taxon>
        <taxon>Anthemideae</taxon>
        <taxon>Anthemidinae</taxon>
        <taxon>Tanacetum</taxon>
    </lineage>
</organism>